<keyword evidence="6" id="KW-0067">ATP-binding</keyword>
<dbReference type="InterPro" id="IPR007807">
    <property type="entry name" value="TcmA/NAT10_helicase"/>
</dbReference>
<evidence type="ECO:0000259" key="9">
    <source>
        <dbReference type="Pfam" id="PF05127"/>
    </source>
</evidence>
<sequence length="595" mass="68394">MEMFTIGLFLGRFYKKIELSESIRYASGDPIESWLNALLCLDVTNALPPIRRLPPPGDCDLYYVNRDTLFSYHKDSELFLQRMMALYVSSHYKNSPNDLHLMADAPAHHLFILLGPVDESKNQLPDILCVIQVCLEGQISRQSAIKSLSEGHQPFGDQIPWKFCEQFRETVFPSLSGARIVRIATHPSATRLGYGSIAVELLTRYYEGQLTPISEEDFENDDETAHIRVTEAAEKVSLLEENIKPRTDLPHLLVHLRERQPEKLHYLGVSFGLTLELFRFWWKHKFAPFYIGHVPSAVTGEHTCMMLRPLNSNEFEVHGSDQWGFFGPFYKVFKRKFARQLTYCFRTMEYKLAMSVLDPKINFTDMELEPPSFTSEGIWRSLSDDISAFDMKMLKDFADNLLDYRVMSELVPILARIYFREKLPVTLSYAQASLLLCMGLQLQDITCIQEQTKLERTQILSLFVKIMKKFHKYLYGIASNEILSSLPEIKERHLVPHSISVGEDLSEAAKQVEEKMKNETENLLNPDLLQRYAILDKESDLENALQNGRKMPASGVVSVKSNRSEAEKHGKPEGHERGKKRSKEHTSKSNKKVKS</sequence>
<dbReference type="InterPro" id="IPR032672">
    <property type="entry name" value="TmcA/NAT10/Kre33"/>
</dbReference>
<feature type="compositionally biased region" description="Basic residues" evidence="8">
    <location>
        <begin position="577"/>
        <end position="595"/>
    </location>
</feature>
<dbReference type="GO" id="GO:0008033">
    <property type="term" value="P:tRNA processing"/>
    <property type="evidence" value="ECO:0007669"/>
    <property type="project" value="UniProtKB-KW"/>
</dbReference>
<keyword evidence="3" id="KW-0808">Transferase</keyword>
<feature type="domain" description="Possible tRNA binding" evidence="11">
    <location>
        <begin position="325"/>
        <end position="544"/>
    </location>
</feature>
<dbReference type="InterPro" id="IPR027992">
    <property type="entry name" value="tRNA_bind_dom"/>
</dbReference>
<feature type="domain" description="TcmA/NAT10 helicase" evidence="9">
    <location>
        <begin position="14"/>
        <end position="42"/>
    </location>
</feature>
<evidence type="ECO:0000313" key="12">
    <source>
        <dbReference type="EMBL" id="MBX25811.1"/>
    </source>
</evidence>
<accession>A0A2P2M6F7</accession>
<evidence type="ECO:0000256" key="4">
    <source>
        <dbReference type="ARBA" id="ARBA00022694"/>
    </source>
</evidence>
<dbReference type="GO" id="GO:1990883">
    <property type="term" value="F:18S rRNA cytidine N-acetyltransferase activity"/>
    <property type="evidence" value="ECO:0007669"/>
    <property type="project" value="TreeGrafter"/>
</dbReference>
<organism evidence="12">
    <name type="scientific">Rhizophora mucronata</name>
    <name type="common">Asiatic mangrove</name>
    <dbReference type="NCBI Taxonomy" id="61149"/>
    <lineage>
        <taxon>Eukaryota</taxon>
        <taxon>Viridiplantae</taxon>
        <taxon>Streptophyta</taxon>
        <taxon>Embryophyta</taxon>
        <taxon>Tracheophyta</taxon>
        <taxon>Spermatophyta</taxon>
        <taxon>Magnoliopsida</taxon>
        <taxon>eudicotyledons</taxon>
        <taxon>Gunneridae</taxon>
        <taxon>Pentapetalae</taxon>
        <taxon>rosids</taxon>
        <taxon>fabids</taxon>
        <taxon>Malpighiales</taxon>
        <taxon>Rhizophoraceae</taxon>
        <taxon>Rhizophora</taxon>
    </lineage>
</organism>
<evidence type="ECO:0000259" key="11">
    <source>
        <dbReference type="Pfam" id="PF13725"/>
    </source>
</evidence>
<evidence type="ECO:0000256" key="6">
    <source>
        <dbReference type="ARBA" id="ARBA00022840"/>
    </source>
</evidence>
<dbReference type="InterPro" id="IPR000182">
    <property type="entry name" value="GNAT_dom"/>
</dbReference>
<feature type="region of interest" description="Disordered" evidence="8">
    <location>
        <begin position="546"/>
        <end position="595"/>
    </location>
</feature>
<dbReference type="GO" id="GO:1904812">
    <property type="term" value="P:rRNA acetylation involved in maturation of SSU-rRNA"/>
    <property type="evidence" value="ECO:0007669"/>
    <property type="project" value="TreeGrafter"/>
</dbReference>
<proteinExistence type="predicted"/>
<dbReference type="GO" id="GO:0005524">
    <property type="term" value="F:ATP binding"/>
    <property type="evidence" value="ECO:0007669"/>
    <property type="project" value="UniProtKB-KW"/>
</dbReference>
<dbReference type="GO" id="GO:0005730">
    <property type="term" value="C:nucleolus"/>
    <property type="evidence" value="ECO:0007669"/>
    <property type="project" value="UniProtKB-SubCell"/>
</dbReference>
<keyword evidence="4" id="KW-0819">tRNA processing</keyword>
<dbReference type="PANTHER" id="PTHR10925">
    <property type="entry name" value="N-ACETYLTRANSFERASE 10"/>
    <property type="match status" value="1"/>
</dbReference>
<keyword evidence="7" id="KW-0012">Acyltransferase</keyword>
<evidence type="ECO:0000256" key="1">
    <source>
        <dbReference type="ARBA" id="ARBA00004604"/>
    </source>
</evidence>
<evidence type="ECO:0000256" key="5">
    <source>
        <dbReference type="ARBA" id="ARBA00022741"/>
    </source>
</evidence>
<dbReference type="Pfam" id="PF13718">
    <property type="entry name" value="GNAT_acetyltr_2"/>
    <property type="match status" value="1"/>
</dbReference>
<evidence type="ECO:0000256" key="3">
    <source>
        <dbReference type="ARBA" id="ARBA00022679"/>
    </source>
</evidence>
<dbReference type="Gene3D" id="3.40.630.30">
    <property type="match status" value="1"/>
</dbReference>
<protein>
    <submittedName>
        <fullName evidence="12">Uncharacterized protein MANES_12G143800</fullName>
    </submittedName>
</protein>
<keyword evidence="2" id="KW-0698">rRNA processing</keyword>
<evidence type="ECO:0000259" key="10">
    <source>
        <dbReference type="Pfam" id="PF13718"/>
    </source>
</evidence>
<feature type="domain" description="N-acetyltransferase" evidence="10">
    <location>
        <begin position="82"/>
        <end position="311"/>
    </location>
</feature>
<dbReference type="AlphaFoldDB" id="A0A2P2M6F7"/>
<comment type="subcellular location">
    <subcellularLocation>
        <location evidence="1">Nucleus</location>
        <location evidence="1">Nucleolus</location>
    </subcellularLocation>
</comment>
<reference evidence="12" key="1">
    <citation type="submission" date="2018-02" db="EMBL/GenBank/DDBJ databases">
        <title>Rhizophora mucronata_Transcriptome.</title>
        <authorList>
            <person name="Meera S.P."/>
            <person name="Sreeshan A."/>
            <person name="Augustine A."/>
        </authorList>
    </citation>
    <scope>NUCLEOTIDE SEQUENCE</scope>
    <source>
        <tissue evidence="12">Leaf</tissue>
    </source>
</reference>
<dbReference type="GO" id="GO:0000049">
    <property type="term" value="F:tRNA binding"/>
    <property type="evidence" value="ECO:0007669"/>
    <property type="project" value="TreeGrafter"/>
</dbReference>
<dbReference type="PANTHER" id="PTHR10925:SF5">
    <property type="entry name" value="RNA CYTIDINE ACETYLTRANSFERASE"/>
    <property type="match status" value="1"/>
</dbReference>
<keyword evidence="5" id="KW-0547">Nucleotide-binding</keyword>
<evidence type="ECO:0000256" key="2">
    <source>
        <dbReference type="ARBA" id="ARBA00022552"/>
    </source>
</evidence>
<evidence type="ECO:0000256" key="8">
    <source>
        <dbReference type="SAM" id="MobiDB-lite"/>
    </source>
</evidence>
<feature type="compositionally biased region" description="Basic and acidic residues" evidence="8">
    <location>
        <begin position="562"/>
        <end position="576"/>
    </location>
</feature>
<evidence type="ECO:0000256" key="7">
    <source>
        <dbReference type="ARBA" id="ARBA00023315"/>
    </source>
</evidence>
<dbReference type="Pfam" id="PF13725">
    <property type="entry name" value="tRNA_bind_2"/>
    <property type="match status" value="1"/>
</dbReference>
<name>A0A2P2M6F7_RHIMU</name>
<dbReference type="Pfam" id="PF05127">
    <property type="entry name" value="NAT10_TcmA_helicase"/>
    <property type="match status" value="1"/>
</dbReference>
<dbReference type="GO" id="GO:0030686">
    <property type="term" value="C:90S preribosome"/>
    <property type="evidence" value="ECO:0007669"/>
    <property type="project" value="TreeGrafter"/>
</dbReference>
<dbReference type="EMBL" id="GGEC01045327">
    <property type="protein sequence ID" value="MBX25811.1"/>
    <property type="molecule type" value="Transcribed_RNA"/>
</dbReference>